<protein>
    <submittedName>
        <fullName evidence="2">Uncharacterized protein</fullName>
    </submittedName>
</protein>
<dbReference type="InterPro" id="IPR009818">
    <property type="entry name" value="PAM2_motif"/>
</dbReference>
<dbReference type="EnsemblMetazoa" id="XM_021039931.2">
    <property type="protein sequence ID" value="XP_020895590.1"/>
    <property type="gene ID" value="LOC110234547"/>
</dbReference>
<name>A0A913WXH3_EXADI</name>
<dbReference type="AlphaFoldDB" id="A0A913WXH3"/>
<dbReference type="Pfam" id="PF07145">
    <property type="entry name" value="PAM2"/>
    <property type="match status" value="1"/>
</dbReference>
<evidence type="ECO:0000313" key="2">
    <source>
        <dbReference type="EnsemblMetazoa" id="XP_020895590.1"/>
    </source>
</evidence>
<accession>A0A913WXH3</accession>
<evidence type="ECO:0000313" key="3">
    <source>
        <dbReference type="Proteomes" id="UP000887567"/>
    </source>
</evidence>
<organism evidence="2 3">
    <name type="scientific">Exaiptasia diaphana</name>
    <name type="common">Tropical sea anemone</name>
    <name type="synonym">Aiptasia pulchella</name>
    <dbReference type="NCBI Taxonomy" id="2652724"/>
    <lineage>
        <taxon>Eukaryota</taxon>
        <taxon>Metazoa</taxon>
        <taxon>Cnidaria</taxon>
        <taxon>Anthozoa</taxon>
        <taxon>Hexacorallia</taxon>
        <taxon>Actiniaria</taxon>
        <taxon>Aiptasiidae</taxon>
        <taxon>Exaiptasia</taxon>
    </lineage>
</organism>
<dbReference type="OrthoDB" id="5985142at2759"/>
<dbReference type="KEGG" id="epa:110234547"/>
<dbReference type="GeneID" id="110234547"/>
<reference evidence="2" key="1">
    <citation type="submission" date="2022-11" db="UniProtKB">
        <authorList>
            <consortium name="EnsemblMetazoa"/>
        </authorList>
    </citation>
    <scope>IDENTIFICATION</scope>
</reference>
<keyword evidence="3" id="KW-1185">Reference proteome</keyword>
<dbReference type="Proteomes" id="UP000887567">
    <property type="component" value="Unplaced"/>
</dbReference>
<feature type="region of interest" description="Disordered" evidence="1">
    <location>
        <begin position="29"/>
        <end position="73"/>
    </location>
</feature>
<dbReference type="RefSeq" id="XP_020895590.1">
    <property type="nucleotide sequence ID" value="XM_021039931.2"/>
</dbReference>
<sequence>MENFEHDANDHLFEKELIRMCIEQLLDEDDERETSTDEVYSQKAKNHHFNSPNYQVIGQKPPRDSHHGKTNSYATVLSGNFKSNLGTSKLNPNAKVFIPQSYAVRTSS</sequence>
<proteinExistence type="predicted"/>
<evidence type="ECO:0000256" key="1">
    <source>
        <dbReference type="SAM" id="MobiDB-lite"/>
    </source>
</evidence>